<comment type="caution">
    <text evidence="1">The sequence shown here is derived from an EMBL/GenBank/DDBJ whole genome shotgun (WGS) entry which is preliminary data.</text>
</comment>
<evidence type="ECO:0000313" key="2">
    <source>
        <dbReference type="Proteomes" id="UP001461498"/>
    </source>
</evidence>
<gene>
    <name evidence="1" type="ORF">O3M35_013292</name>
</gene>
<dbReference type="AlphaFoldDB" id="A0AAW1CG94"/>
<organism evidence="1 2">
    <name type="scientific">Rhynocoris fuscipes</name>
    <dbReference type="NCBI Taxonomy" id="488301"/>
    <lineage>
        <taxon>Eukaryota</taxon>
        <taxon>Metazoa</taxon>
        <taxon>Ecdysozoa</taxon>
        <taxon>Arthropoda</taxon>
        <taxon>Hexapoda</taxon>
        <taxon>Insecta</taxon>
        <taxon>Pterygota</taxon>
        <taxon>Neoptera</taxon>
        <taxon>Paraneoptera</taxon>
        <taxon>Hemiptera</taxon>
        <taxon>Heteroptera</taxon>
        <taxon>Panheteroptera</taxon>
        <taxon>Cimicomorpha</taxon>
        <taxon>Reduviidae</taxon>
        <taxon>Harpactorinae</taxon>
        <taxon>Harpactorini</taxon>
        <taxon>Rhynocoris</taxon>
    </lineage>
</organism>
<reference evidence="1 2" key="1">
    <citation type="submission" date="2022-12" db="EMBL/GenBank/DDBJ databases">
        <title>Chromosome-level genome assembly of true bugs.</title>
        <authorList>
            <person name="Ma L."/>
            <person name="Li H."/>
        </authorList>
    </citation>
    <scope>NUCLEOTIDE SEQUENCE [LARGE SCALE GENOMIC DNA]</scope>
    <source>
        <strain evidence="1">Lab_2022b</strain>
    </source>
</reference>
<protein>
    <submittedName>
        <fullName evidence="1">Uncharacterized protein</fullName>
    </submittedName>
</protein>
<keyword evidence="2" id="KW-1185">Reference proteome</keyword>
<evidence type="ECO:0000313" key="1">
    <source>
        <dbReference type="EMBL" id="KAK9496388.1"/>
    </source>
</evidence>
<sequence length="69" mass="7495">MGMGMARFVFTSSTLDCGVRYDALSVAFDVFVTQIGCCCTGQTSGGELANDVLIDKLSRKRLRCGYRTT</sequence>
<dbReference type="Proteomes" id="UP001461498">
    <property type="component" value="Unassembled WGS sequence"/>
</dbReference>
<dbReference type="EMBL" id="JAPXFL010000085">
    <property type="protein sequence ID" value="KAK9496388.1"/>
    <property type="molecule type" value="Genomic_DNA"/>
</dbReference>
<name>A0AAW1CG94_9HEMI</name>
<proteinExistence type="predicted"/>
<accession>A0AAW1CG94</accession>